<dbReference type="Pfam" id="PF10156">
    <property type="entry name" value="Med17"/>
    <property type="match status" value="1"/>
</dbReference>
<name>A0A9P7FXK9_9AGAR</name>
<evidence type="ECO:0000256" key="6">
    <source>
        <dbReference type="ARBA" id="ARBA00023242"/>
    </source>
</evidence>
<proteinExistence type="inferred from homology"/>
<keyword evidence="5 8" id="KW-0804">Transcription</keyword>
<dbReference type="GO" id="GO:0003712">
    <property type="term" value="F:transcription coregulator activity"/>
    <property type="evidence" value="ECO:0007669"/>
    <property type="project" value="InterPro"/>
</dbReference>
<dbReference type="OrthoDB" id="10251234at2759"/>
<evidence type="ECO:0000256" key="8">
    <source>
        <dbReference type="RuleBase" id="RU364140"/>
    </source>
</evidence>
<reference evidence="10" key="1">
    <citation type="submission" date="2021-02" db="EMBL/GenBank/DDBJ databases">
        <authorList>
            <person name="Nieuwenhuis M."/>
            <person name="Van De Peppel L.J.J."/>
        </authorList>
    </citation>
    <scope>NUCLEOTIDE SEQUENCE</scope>
    <source>
        <strain evidence="10">D49</strain>
    </source>
</reference>
<evidence type="ECO:0000256" key="3">
    <source>
        <dbReference type="ARBA" id="ARBA00019610"/>
    </source>
</evidence>
<accession>A0A9P7FXK9</accession>
<reference evidence="10" key="2">
    <citation type="submission" date="2021-10" db="EMBL/GenBank/DDBJ databases">
        <title>Phylogenomics reveals ancestral predisposition of the termite-cultivated fungus Termitomyces towards a domesticated lifestyle.</title>
        <authorList>
            <person name="Auxier B."/>
            <person name="Grum-Grzhimaylo A."/>
            <person name="Cardenas M.E."/>
            <person name="Lodge J.D."/>
            <person name="Laessoe T."/>
            <person name="Pedersen O."/>
            <person name="Smith M.E."/>
            <person name="Kuyper T.W."/>
            <person name="Franco-Molano E.A."/>
            <person name="Baroni T.J."/>
            <person name="Aanen D.K."/>
        </authorList>
    </citation>
    <scope>NUCLEOTIDE SEQUENCE</scope>
    <source>
        <strain evidence="10">D49</strain>
    </source>
</reference>
<keyword evidence="8" id="KW-0010">Activator</keyword>
<dbReference type="PANTHER" id="PTHR13114:SF7">
    <property type="entry name" value="MEDIATOR OF RNA POLYMERASE II TRANSCRIPTION SUBUNIT 17"/>
    <property type="match status" value="1"/>
</dbReference>
<evidence type="ECO:0000256" key="9">
    <source>
        <dbReference type="SAM" id="MobiDB-lite"/>
    </source>
</evidence>
<feature type="compositionally biased region" description="Acidic residues" evidence="9">
    <location>
        <begin position="80"/>
        <end position="92"/>
    </location>
</feature>
<dbReference type="Proteomes" id="UP000717328">
    <property type="component" value="Unassembled WGS sequence"/>
</dbReference>
<keyword evidence="11" id="KW-1185">Reference proteome</keyword>
<dbReference type="GO" id="GO:0070847">
    <property type="term" value="C:core mediator complex"/>
    <property type="evidence" value="ECO:0007669"/>
    <property type="project" value="TreeGrafter"/>
</dbReference>
<evidence type="ECO:0000256" key="7">
    <source>
        <dbReference type="ARBA" id="ARBA00032014"/>
    </source>
</evidence>
<dbReference type="EMBL" id="JABCKI010005775">
    <property type="protein sequence ID" value="KAG5638208.1"/>
    <property type="molecule type" value="Genomic_DNA"/>
</dbReference>
<gene>
    <name evidence="8" type="primary">MED17</name>
    <name evidence="10" type="ORF">H0H81_001305</name>
</gene>
<sequence length="573" mass="63816">MNIPSWKQLKLSLERPYKDEDGETIPVLLDISPEGLHIYEQRESSITSLGENLRRIFVERGVDFFDRTKGHHLQEKPPVNEDEDASGVEEGPDANQSPEQPMSVEELFKMRTEIIPQLFTSLGEINLAKDLLTSLLTSSQPAQESIPTNLSATVVSKPLPVISVQAFNAQLTIGSKDEALRKAANVFKSAANSMERGRIKGEKYWVDALKVRRGNWGLIPAPLPFGSSTGKGADKTSRDFLITYGLEESPAPFRRQALARMATEDADANSLVFLHRQKTRLRVSVSVVNVDGVTVTTQNTDIKTDLESLEGALKVAQQEIVEHEIFSLLVQEAGNLPTASARVSERLIVIDAAQGTELKFELLDDKKNQLKSTENLNNKEKCDLIFFALQALLLRRHSHMKMQRLGTAFINRPPTEMSFPPPILQPIIDLLQYQVFCQRIKLELDKMVTALSAAGICSSLRFDPVGETGRQLVQFFEKSVGKVVGGEGVLRIDNRHTIRLTFLSPSSLTAHLSQATLTISSIPQLCQLLTDEVERCLLQRICDRGKEMGEQTNAGTWFIDLSRCVGRWEGCVL</sequence>
<dbReference type="PANTHER" id="PTHR13114">
    <property type="entry name" value="MEDIATOR OF RNA POLYMERASE II TRANSCRIPTION SUBUNIT 17"/>
    <property type="match status" value="1"/>
</dbReference>
<evidence type="ECO:0000256" key="5">
    <source>
        <dbReference type="ARBA" id="ARBA00023163"/>
    </source>
</evidence>
<organism evidence="10 11">
    <name type="scientific">Sphagnurus paluster</name>
    <dbReference type="NCBI Taxonomy" id="117069"/>
    <lineage>
        <taxon>Eukaryota</taxon>
        <taxon>Fungi</taxon>
        <taxon>Dikarya</taxon>
        <taxon>Basidiomycota</taxon>
        <taxon>Agaricomycotina</taxon>
        <taxon>Agaricomycetes</taxon>
        <taxon>Agaricomycetidae</taxon>
        <taxon>Agaricales</taxon>
        <taxon>Tricholomatineae</taxon>
        <taxon>Lyophyllaceae</taxon>
        <taxon>Sphagnurus</taxon>
    </lineage>
</organism>
<comment type="subunit">
    <text evidence="8">Component of the Mediator complex.</text>
</comment>
<protein>
    <recommendedName>
        <fullName evidence="3 8">Mediator of RNA polymerase II transcription subunit 17</fullName>
    </recommendedName>
    <alternativeName>
        <fullName evidence="7 8">Mediator complex subunit 17</fullName>
    </alternativeName>
</protein>
<evidence type="ECO:0000256" key="1">
    <source>
        <dbReference type="ARBA" id="ARBA00004123"/>
    </source>
</evidence>
<evidence type="ECO:0000313" key="10">
    <source>
        <dbReference type="EMBL" id="KAG5638208.1"/>
    </source>
</evidence>
<comment type="function">
    <text evidence="8">Component of the Mediator complex, a coactivator involved in the regulated transcription of nearly all RNA polymerase II-dependent genes. Mediator functions as a bridge to convey information from gene-specific regulatory proteins to the basal RNA polymerase II transcription machinery. Mediator is recruited to promoters by direct interactions with regulatory proteins and serves as a scaffold for the assembly of a functional preinitiation complex with RNA polymerase II and the general transcription factors.</text>
</comment>
<feature type="region of interest" description="Disordered" evidence="9">
    <location>
        <begin position="68"/>
        <end position="101"/>
    </location>
</feature>
<comment type="subcellular location">
    <subcellularLocation>
        <location evidence="1 8">Nucleus</location>
    </subcellularLocation>
</comment>
<keyword evidence="6 8" id="KW-0539">Nucleus</keyword>
<evidence type="ECO:0000313" key="11">
    <source>
        <dbReference type="Proteomes" id="UP000717328"/>
    </source>
</evidence>
<dbReference type="AlphaFoldDB" id="A0A9P7FXK9"/>
<dbReference type="GO" id="GO:0006357">
    <property type="term" value="P:regulation of transcription by RNA polymerase II"/>
    <property type="evidence" value="ECO:0007669"/>
    <property type="project" value="InterPro"/>
</dbReference>
<dbReference type="GO" id="GO:0016592">
    <property type="term" value="C:mediator complex"/>
    <property type="evidence" value="ECO:0007669"/>
    <property type="project" value="InterPro"/>
</dbReference>
<comment type="similarity">
    <text evidence="2 8">Belongs to the Mediator complex subunit 17 family.</text>
</comment>
<evidence type="ECO:0000256" key="4">
    <source>
        <dbReference type="ARBA" id="ARBA00023015"/>
    </source>
</evidence>
<keyword evidence="4 8" id="KW-0805">Transcription regulation</keyword>
<evidence type="ECO:0000256" key="2">
    <source>
        <dbReference type="ARBA" id="ARBA00005635"/>
    </source>
</evidence>
<comment type="caution">
    <text evidence="10">The sequence shown here is derived from an EMBL/GenBank/DDBJ whole genome shotgun (WGS) entry which is preliminary data.</text>
</comment>
<dbReference type="InterPro" id="IPR019313">
    <property type="entry name" value="Mediator_Med17"/>
</dbReference>
<feature type="compositionally biased region" description="Basic and acidic residues" evidence="9">
    <location>
        <begin position="68"/>
        <end position="79"/>
    </location>
</feature>